<dbReference type="InterPro" id="IPR012677">
    <property type="entry name" value="Nucleotide-bd_a/b_plait_sf"/>
</dbReference>
<organism evidence="4 5">
    <name type="scientific">Corchorus olitorius</name>
    <dbReference type="NCBI Taxonomy" id="93759"/>
    <lineage>
        <taxon>Eukaryota</taxon>
        <taxon>Viridiplantae</taxon>
        <taxon>Streptophyta</taxon>
        <taxon>Embryophyta</taxon>
        <taxon>Tracheophyta</taxon>
        <taxon>Spermatophyta</taxon>
        <taxon>Magnoliopsida</taxon>
        <taxon>eudicotyledons</taxon>
        <taxon>Gunneridae</taxon>
        <taxon>Pentapetalae</taxon>
        <taxon>rosids</taxon>
        <taxon>malvids</taxon>
        <taxon>Malvales</taxon>
        <taxon>Malvaceae</taxon>
        <taxon>Grewioideae</taxon>
        <taxon>Apeibeae</taxon>
        <taxon>Corchorus</taxon>
    </lineage>
</organism>
<dbReference type="PROSITE" id="PS50102">
    <property type="entry name" value="RRM"/>
    <property type="match status" value="1"/>
</dbReference>
<evidence type="ECO:0000313" key="4">
    <source>
        <dbReference type="EMBL" id="OMO61812.1"/>
    </source>
</evidence>
<dbReference type="PANTHER" id="PTHR10693:SF45">
    <property type="entry name" value="NUCLEAR TRANSPORT FACTOR 2 (NTF2) FAMILY PROTEIN WITH RNA BINDING (RRM-RBD-RNP MOTIFS) DOMAIN-CONTAINING PROTEIN"/>
    <property type="match status" value="1"/>
</dbReference>
<dbReference type="InterPro" id="IPR000504">
    <property type="entry name" value="RRM_dom"/>
</dbReference>
<comment type="caution">
    <text evidence="4">The sequence shown here is derived from an EMBL/GenBank/DDBJ whole genome shotgun (WGS) entry which is preliminary data.</text>
</comment>
<dbReference type="OrthoDB" id="1001241at2759"/>
<dbReference type="Pfam" id="PF00076">
    <property type="entry name" value="RRM_1"/>
    <property type="match status" value="1"/>
</dbReference>
<feature type="domain" description="NTF2" evidence="3">
    <location>
        <begin position="1"/>
        <end position="35"/>
    </location>
</feature>
<dbReference type="Proteomes" id="UP000187203">
    <property type="component" value="Unassembled WGS sequence"/>
</dbReference>
<dbReference type="STRING" id="93759.A0A1R3GUQ2"/>
<dbReference type="SMART" id="SM00360">
    <property type="entry name" value="RRM"/>
    <property type="match status" value="1"/>
</dbReference>
<reference evidence="5" key="1">
    <citation type="submission" date="2013-09" db="EMBL/GenBank/DDBJ databases">
        <title>Corchorus olitorius genome sequencing.</title>
        <authorList>
            <person name="Alam M."/>
            <person name="Haque M.S."/>
            <person name="Islam M.S."/>
            <person name="Emdad E.M."/>
            <person name="Islam M.M."/>
            <person name="Ahmed B."/>
            <person name="Halim A."/>
            <person name="Hossen Q.M.M."/>
            <person name="Hossain M.Z."/>
            <person name="Ahmed R."/>
            <person name="Khan M.M."/>
            <person name="Islam R."/>
            <person name="Rashid M.M."/>
            <person name="Khan S.A."/>
            <person name="Rahman M.S."/>
            <person name="Alam M."/>
            <person name="Yahiya A.S."/>
            <person name="Khan M.S."/>
            <person name="Azam M.S."/>
            <person name="Haque T."/>
            <person name="Lashkar M.Z.H."/>
            <person name="Akhand A.I."/>
            <person name="Morshed G."/>
            <person name="Roy S."/>
            <person name="Uddin K.S."/>
            <person name="Rabeya T."/>
            <person name="Hossain A.S."/>
            <person name="Chowdhury A."/>
            <person name="Snigdha A.R."/>
            <person name="Mortoza M.S."/>
            <person name="Matin S.A."/>
            <person name="Hoque S.M.E."/>
            <person name="Islam M.K."/>
            <person name="Roy D.K."/>
            <person name="Haider R."/>
            <person name="Moosa M.M."/>
            <person name="Elias S.M."/>
            <person name="Hasan A.M."/>
            <person name="Jahan S."/>
            <person name="Shafiuddin M."/>
            <person name="Mahmood N."/>
            <person name="Shommy N.S."/>
        </authorList>
    </citation>
    <scope>NUCLEOTIDE SEQUENCE [LARGE SCALE GENOMIC DNA]</scope>
    <source>
        <strain evidence="5">cv. O-4</strain>
    </source>
</reference>
<dbReference type="EMBL" id="AWUE01021560">
    <property type="protein sequence ID" value="OMO61812.1"/>
    <property type="molecule type" value="Genomic_DNA"/>
</dbReference>
<dbReference type="GO" id="GO:0003729">
    <property type="term" value="F:mRNA binding"/>
    <property type="evidence" value="ECO:0007669"/>
    <property type="project" value="TreeGrafter"/>
</dbReference>
<evidence type="ECO:0000313" key="5">
    <source>
        <dbReference type="Proteomes" id="UP000187203"/>
    </source>
</evidence>
<evidence type="ECO:0000256" key="1">
    <source>
        <dbReference type="PROSITE-ProRule" id="PRU00176"/>
    </source>
</evidence>
<dbReference type="SUPFAM" id="SSF54427">
    <property type="entry name" value="NTF2-like"/>
    <property type="match status" value="1"/>
</dbReference>
<accession>A0A1R3GUQ2</accession>
<proteinExistence type="predicted"/>
<dbReference type="CDD" id="cd00590">
    <property type="entry name" value="RRM_SF"/>
    <property type="match status" value="1"/>
</dbReference>
<protein>
    <recommendedName>
        <fullName evidence="6">RRM domain-containing protein</fullName>
    </recommendedName>
</protein>
<dbReference type="PANTHER" id="PTHR10693">
    <property type="entry name" value="RAS GTPASE-ACTIVATING PROTEIN-BINDING PROTEIN"/>
    <property type="match status" value="1"/>
</dbReference>
<evidence type="ECO:0000259" key="3">
    <source>
        <dbReference type="PROSITE" id="PS50177"/>
    </source>
</evidence>
<dbReference type="InterPro" id="IPR032710">
    <property type="entry name" value="NTF2-like_dom_sf"/>
</dbReference>
<dbReference type="GO" id="GO:1990904">
    <property type="term" value="C:ribonucleoprotein complex"/>
    <property type="evidence" value="ECO:0007669"/>
    <property type="project" value="TreeGrafter"/>
</dbReference>
<gene>
    <name evidence="4" type="ORF">COLO4_33333</name>
</gene>
<dbReference type="GO" id="GO:0005829">
    <property type="term" value="C:cytosol"/>
    <property type="evidence" value="ECO:0007669"/>
    <property type="project" value="TreeGrafter"/>
</dbReference>
<sequence length="206" mass="23194">MVMDDKSIGNFSQSFVLAPLNKPRSYFILNDVLRFHDEEPDLPKETIVAVEPSLGKSDYFDDDTCILAAPSERSFLNIANALNESDAPFNAAPVRKFIEKNESQIDQGKSIHVANLAVDVKPEALREVFKNFGTIRSNGIKIRPNFGSNRCFVFIEFEFSISTQSAIHTQSAIQAFPIIIGTRKAYIEKKKSNSNTKILMFLVFCY</sequence>
<dbReference type="SUPFAM" id="SSF54928">
    <property type="entry name" value="RNA-binding domain, RBD"/>
    <property type="match status" value="1"/>
</dbReference>
<keyword evidence="5" id="KW-1185">Reference proteome</keyword>
<keyword evidence="1" id="KW-0694">RNA-binding</keyword>
<feature type="domain" description="RRM" evidence="2">
    <location>
        <begin position="109"/>
        <end position="192"/>
    </location>
</feature>
<dbReference type="Gene3D" id="3.30.70.330">
    <property type="match status" value="1"/>
</dbReference>
<dbReference type="Gene3D" id="3.10.450.50">
    <property type="match status" value="1"/>
</dbReference>
<dbReference type="InterPro" id="IPR039539">
    <property type="entry name" value="Ras_GTPase_bind_prot"/>
</dbReference>
<dbReference type="InterPro" id="IPR018222">
    <property type="entry name" value="Nuclear_transport_factor_2_euk"/>
</dbReference>
<dbReference type="PROSITE" id="PS50177">
    <property type="entry name" value="NTF2_DOMAIN"/>
    <property type="match status" value="1"/>
</dbReference>
<dbReference type="AlphaFoldDB" id="A0A1R3GUQ2"/>
<evidence type="ECO:0008006" key="6">
    <source>
        <dbReference type="Google" id="ProtNLM"/>
    </source>
</evidence>
<evidence type="ECO:0000259" key="2">
    <source>
        <dbReference type="PROSITE" id="PS50102"/>
    </source>
</evidence>
<dbReference type="InterPro" id="IPR035979">
    <property type="entry name" value="RBD_domain_sf"/>
</dbReference>
<name>A0A1R3GUQ2_9ROSI</name>